<evidence type="ECO:0000256" key="2">
    <source>
        <dbReference type="ARBA" id="ARBA00022448"/>
    </source>
</evidence>
<name>A0A1K2HV22_9HYPH</name>
<dbReference type="STRING" id="665118.SAMN02983003_1114"/>
<keyword evidence="4 7" id="KW-0067">ATP-binding</keyword>
<dbReference type="OrthoDB" id="9807242at2"/>
<dbReference type="Proteomes" id="UP000183447">
    <property type="component" value="Unassembled WGS sequence"/>
</dbReference>
<comment type="similarity">
    <text evidence="1">Belongs to the ABC transporter superfamily.</text>
</comment>
<dbReference type="SUPFAM" id="SSF52540">
    <property type="entry name" value="P-loop containing nucleoside triphosphate hydrolases"/>
    <property type="match status" value="1"/>
</dbReference>
<evidence type="ECO:0000256" key="1">
    <source>
        <dbReference type="ARBA" id="ARBA00005417"/>
    </source>
</evidence>
<evidence type="ECO:0000256" key="4">
    <source>
        <dbReference type="ARBA" id="ARBA00022840"/>
    </source>
</evidence>
<dbReference type="Pfam" id="PF00005">
    <property type="entry name" value="ABC_tran"/>
    <property type="match status" value="1"/>
</dbReference>
<proteinExistence type="inferred from homology"/>
<protein>
    <submittedName>
        <fullName evidence="7">NitT/TauT family transport system ATP-binding protein</fullName>
    </submittedName>
</protein>
<dbReference type="InterPro" id="IPR050166">
    <property type="entry name" value="ABC_transporter_ATP-bind"/>
</dbReference>
<organism evidence="7 8">
    <name type="scientific">Devosia enhydra</name>
    <dbReference type="NCBI Taxonomy" id="665118"/>
    <lineage>
        <taxon>Bacteria</taxon>
        <taxon>Pseudomonadati</taxon>
        <taxon>Pseudomonadota</taxon>
        <taxon>Alphaproteobacteria</taxon>
        <taxon>Hyphomicrobiales</taxon>
        <taxon>Devosiaceae</taxon>
        <taxon>Devosia</taxon>
    </lineage>
</organism>
<evidence type="ECO:0000256" key="5">
    <source>
        <dbReference type="SAM" id="MobiDB-lite"/>
    </source>
</evidence>
<evidence type="ECO:0000256" key="3">
    <source>
        <dbReference type="ARBA" id="ARBA00022741"/>
    </source>
</evidence>
<dbReference type="PROSITE" id="PS50893">
    <property type="entry name" value="ABC_TRANSPORTER_2"/>
    <property type="match status" value="1"/>
</dbReference>
<dbReference type="Gene3D" id="3.40.50.300">
    <property type="entry name" value="P-loop containing nucleotide triphosphate hydrolases"/>
    <property type="match status" value="1"/>
</dbReference>
<keyword evidence="8" id="KW-1185">Reference proteome</keyword>
<sequence length="281" mass="31005">MQTAHQGGGPAPTAPAVIRARGIDHYYEGQTGWIHALSHLDLDIPREEFLCIIGPSGCGKSTFLKIVAGLVEPSAGEILLDGKKITGPGPDRGIVFQEPALFAWRTVIGNVEFGLQMQKMPKAQARERAQQVLDIVGLGHVTNLYPYQLSGGMRHRVAVARAWALTSAKLLLMDEPFSAIDAINRMTLQDYLIDTWMKEKRTVLYVTHDIDEAVYLADRILLMRPSPGRIGRYFHVDMERPRDRNSAEFAALKAEITEEMHKSADDGYESDDASAHAGVAA</sequence>
<dbReference type="InterPro" id="IPR003593">
    <property type="entry name" value="AAA+_ATPase"/>
</dbReference>
<dbReference type="PANTHER" id="PTHR42788:SF13">
    <property type="entry name" value="ALIPHATIC SULFONATES IMPORT ATP-BINDING PROTEIN SSUB"/>
    <property type="match status" value="1"/>
</dbReference>
<dbReference type="RefSeq" id="WP_084603262.1">
    <property type="nucleotide sequence ID" value="NZ_FPKU01000001.1"/>
</dbReference>
<evidence type="ECO:0000313" key="8">
    <source>
        <dbReference type="Proteomes" id="UP000183447"/>
    </source>
</evidence>
<keyword evidence="2" id="KW-0813">Transport</keyword>
<dbReference type="EMBL" id="FPKU01000001">
    <property type="protein sequence ID" value="SFZ82504.1"/>
    <property type="molecule type" value="Genomic_DNA"/>
</dbReference>
<reference evidence="7 8" key="1">
    <citation type="submission" date="2016-11" db="EMBL/GenBank/DDBJ databases">
        <authorList>
            <person name="Jaros S."/>
            <person name="Januszkiewicz K."/>
            <person name="Wedrychowicz H."/>
        </authorList>
    </citation>
    <scope>NUCLEOTIDE SEQUENCE [LARGE SCALE GENOMIC DNA]</scope>
    <source>
        <strain evidence="7 8">ATCC 23634</strain>
    </source>
</reference>
<accession>A0A1K2HV22</accession>
<evidence type="ECO:0000259" key="6">
    <source>
        <dbReference type="PROSITE" id="PS50893"/>
    </source>
</evidence>
<dbReference type="AlphaFoldDB" id="A0A1K2HV22"/>
<dbReference type="GO" id="GO:0016887">
    <property type="term" value="F:ATP hydrolysis activity"/>
    <property type="evidence" value="ECO:0007669"/>
    <property type="project" value="InterPro"/>
</dbReference>
<dbReference type="CDD" id="cd03293">
    <property type="entry name" value="ABC_NrtD_SsuB_transporters"/>
    <property type="match status" value="1"/>
</dbReference>
<dbReference type="PANTHER" id="PTHR42788">
    <property type="entry name" value="TAURINE IMPORT ATP-BINDING PROTEIN-RELATED"/>
    <property type="match status" value="1"/>
</dbReference>
<gene>
    <name evidence="7" type="ORF">SAMN02983003_1114</name>
</gene>
<feature type="region of interest" description="Disordered" evidence="5">
    <location>
        <begin position="260"/>
        <end position="281"/>
    </location>
</feature>
<dbReference type="SMART" id="SM00382">
    <property type="entry name" value="AAA"/>
    <property type="match status" value="1"/>
</dbReference>
<dbReference type="InterPro" id="IPR003439">
    <property type="entry name" value="ABC_transporter-like_ATP-bd"/>
</dbReference>
<dbReference type="InterPro" id="IPR027417">
    <property type="entry name" value="P-loop_NTPase"/>
</dbReference>
<evidence type="ECO:0000313" key="7">
    <source>
        <dbReference type="EMBL" id="SFZ82504.1"/>
    </source>
</evidence>
<dbReference type="GO" id="GO:0005524">
    <property type="term" value="F:ATP binding"/>
    <property type="evidence" value="ECO:0007669"/>
    <property type="project" value="UniProtKB-KW"/>
</dbReference>
<keyword evidence="3" id="KW-0547">Nucleotide-binding</keyword>
<feature type="domain" description="ABC transporter" evidence="6">
    <location>
        <begin position="18"/>
        <end position="250"/>
    </location>
</feature>